<evidence type="ECO:0000256" key="1">
    <source>
        <dbReference type="SAM" id="MobiDB-lite"/>
    </source>
</evidence>
<dbReference type="Proteomes" id="UP000198779">
    <property type="component" value="Unassembled WGS sequence"/>
</dbReference>
<organism evidence="3 4">
    <name type="scientific">Prevotella communis</name>
    <dbReference type="NCBI Taxonomy" id="2913614"/>
    <lineage>
        <taxon>Bacteria</taxon>
        <taxon>Pseudomonadati</taxon>
        <taxon>Bacteroidota</taxon>
        <taxon>Bacteroidia</taxon>
        <taxon>Bacteroidales</taxon>
        <taxon>Prevotellaceae</taxon>
        <taxon>Prevotella</taxon>
    </lineage>
</organism>
<name>A0A1G7W4B7_9BACT</name>
<proteinExistence type="predicted"/>
<dbReference type="EMBL" id="FNCQ01000007">
    <property type="protein sequence ID" value="SDG66806.1"/>
    <property type="molecule type" value="Genomic_DNA"/>
</dbReference>
<accession>A0A1G7W4B7</accession>
<gene>
    <name evidence="3" type="ORF">SAMN04487901_10752</name>
</gene>
<reference evidence="4" key="1">
    <citation type="submission" date="2016-10" db="EMBL/GenBank/DDBJ databases">
        <authorList>
            <person name="Varghese N."/>
            <person name="Submissions S."/>
        </authorList>
    </citation>
    <scope>NUCLEOTIDE SEQUENCE [LARGE SCALE GENOMIC DNA]</scope>
    <source>
        <strain evidence="4">BP1-148</strain>
    </source>
</reference>
<evidence type="ECO:0000313" key="4">
    <source>
        <dbReference type="Proteomes" id="UP000198779"/>
    </source>
</evidence>
<sequence length="356" mass="39492">MKKTLLLLVLAFGICSINGSAQTKKRTPVKKTNIAKPATTSTAKERKVGNDGYIWYLLKKGNLYGAQDIEGRVIVPTQYDFIEYVAYGRGDHYYKVKKGDYYGVYTRLGNLLIPIDRHYTNIEMLVGEGKIAWEIEINGGRKGGLDAKGNEVLPPFYEEIGLESVCRGNDKERGAFFFIVKQSGKYGIYDLNGNKVVNPRYENSTDCFLYDFDDEGPSNLKEFGSDGNYIRIQISGNTRYNYMPFDDLYYPFHYASTSSSSNSTSSSSSSSSSLSSSSSSSNSNSGTTTVVVEHKRDPVPVQDWVPCSVCGHNPGVCQTCVGNKTNYRGDPCISCRGTGKCHFCNGQGGRYQIVYR</sequence>
<feature type="compositionally biased region" description="Low complexity" evidence="1">
    <location>
        <begin position="259"/>
        <end position="289"/>
    </location>
</feature>
<feature type="chain" id="PRO_5011495140" evidence="2">
    <location>
        <begin position="22"/>
        <end position="356"/>
    </location>
</feature>
<protein>
    <submittedName>
        <fullName evidence="3">WG containing repeat-containing protein</fullName>
    </submittedName>
</protein>
<feature type="region of interest" description="Disordered" evidence="1">
    <location>
        <begin position="259"/>
        <end position="290"/>
    </location>
</feature>
<dbReference type="Pfam" id="PF14903">
    <property type="entry name" value="WG_beta_rep"/>
    <property type="match status" value="1"/>
</dbReference>
<keyword evidence="4" id="KW-1185">Reference proteome</keyword>
<keyword evidence="2" id="KW-0732">Signal</keyword>
<dbReference type="InterPro" id="IPR032774">
    <property type="entry name" value="WG_beta_rep"/>
</dbReference>
<feature type="signal peptide" evidence="2">
    <location>
        <begin position="1"/>
        <end position="21"/>
    </location>
</feature>
<evidence type="ECO:0000313" key="3">
    <source>
        <dbReference type="EMBL" id="SDG66806.1"/>
    </source>
</evidence>
<dbReference type="RefSeq" id="WP_091816984.1">
    <property type="nucleotide sequence ID" value="NZ_FNCQ01000007.1"/>
</dbReference>
<dbReference type="STRING" id="645274.SAMN04487901_10752"/>
<dbReference type="AlphaFoldDB" id="A0A1G7W4B7"/>
<evidence type="ECO:0000256" key="2">
    <source>
        <dbReference type="SAM" id="SignalP"/>
    </source>
</evidence>